<organism evidence="1 2">
    <name type="scientific">Lacibacter cauensis</name>
    <dbReference type="NCBI Taxonomy" id="510947"/>
    <lineage>
        <taxon>Bacteria</taxon>
        <taxon>Pseudomonadati</taxon>
        <taxon>Bacteroidota</taxon>
        <taxon>Chitinophagia</taxon>
        <taxon>Chitinophagales</taxon>
        <taxon>Chitinophagaceae</taxon>
        <taxon>Lacibacter</taxon>
    </lineage>
</organism>
<dbReference type="OrthoDB" id="665764at2"/>
<sequence length="170" mass="19606">MQVQLSLQSIQATATEKQEENDRFVQHLKQLNEDELDTEVQRLDALISPQVSCTDCGNCCKGLMVNITAAEADRASAHLHMSREDFDEKFVEKGGHELMILNTIPCHFLNDNKCSIYEVRFAGCREFPALHLPQFNQRLFTVMMHYDRCPIIFNVMEELKKTTHFEVKKG</sequence>
<evidence type="ECO:0000313" key="2">
    <source>
        <dbReference type="Proteomes" id="UP000316167"/>
    </source>
</evidence>
<dbReference type="InterPro" id="IPR005358">
    <property type="entry name" value="Puta_zinc/iron-chelating_dom"/>
</dbReference>
<dbReference type="RefSeq" id="WP_144887317.1">
    <property type="nucleotide sequence ID" value="NZ_VLLE01000005.1"/>
</dbReference>
<proteinExistence type="predicted"/>
<accession>A0A562SGN5</accession>
<keyword evidence="2" id="KW-1185">Reference proteome</keyword>
<protein>
    <submittedName>
        <fullName evidence="1">Uncharacterized protein</fullName>
    </submittedName>
</protein>
<evidence type="ECO:0000313" key="1">
    <source>
        <dbReference type="EMBL" id="TWI80412.1"/>
    </source>
</evidence>
<gene>
    <name evidence="1" type="ORF">IQ13_3089</name>
</gene>
<dbReference type="AlphaFoldDB" id="A0A562SGN5"/>
<dbReference type="Pfam" id="PF03692">
    <property type="entry name" value="CxxCxxCC"/>
    <property type="match status" value="1"/>
</dbReference>
<name>A0A562SGN5_9BACT</name>
<comment type="caution">
    <text evidence="1">The sequence shown here is derived from an EMBL/GenBank/DDBJ whole genome shotgun (WGS) entry which is preliminary data.</text>
</comment>
<reference evidence="1 2" key="1">
    <citation type="journal article" date="2015" name="Stand. Genomic Sci.">
        <title>Genomic Encyclopedia of Bacterial and Archaeal Type Strains, Phase III: the genomes of soil and plant-associated and newly described type strains.</title>
        <authorList>
            <person name="Whitman W.B."/>
            <person name="Woyke T."/>
            <person name="Klenk H.P."/>
            <person name="Zhou Y."/>
            <person name="Lilburn T.G."/>
            <person name="Beck B.J."/>
            <person name="De Vos P."/>
            <person name="Vandamme P."/>
            <person name="Eisen J.A."/>
            <person name="Garrity G."/>
            <person name="Hugenholtz P."/>
            <person name="Kyrpides N.C."/>
        </authorList>
    </citation>
    <scope>NUCLEOTIDE SEQUENCE [LARGE SCALE GENOMIC DNA]</scope>
    <source>
        <strain evidence="1 2">CGMCC 1.7271</strain>
    </source>
</reference>
<dbReference type="EMBL" id="VLLE01000005">
    <property type="protein sequence ID" value="TWI80412.1"/>
    <property type="molecule type" value="Genomic_DNA"/>
</dbReference>
<dbReference type="Proteomes" id="UP000316167">
    <property type="component" value="Unassembled WGS sequence"/>
</dbReference>
<dbReference type="PANTHER" id="PTHR35866:SF1">
    <property type="entry name" value="YKGJ FAMILY CYSTEINE CLUSTER PROTEIN"/>
    <property type="match status" value="1"/>
</dbReference>
<dbReference type="PANTHER" id="PTHR35866">
    <property type="entry name" value="PUTATIVE-RELATED"/>
    <property type="match status" value="1"/>
</dbReference>